<dbReference type="OrthoDB" id="428895at2759"/>
<dbReference type="SUPFAM" id="SSF140741">
    <property type="entry name" value="RUN domain-like"/>
    <property type="match status" value="1"/>
</dbReference>
<dbReference type="PROSITE" id="PS50195">
    <property type="entry name" value="PX"/>
    <property type="match status" value="1"/>
</dbReference>
<dbReference type="Gene3D" id="1.20.58.900">
    <property type="match status" value="1"/>
</dbReference>
<gene>
    <name evidence="5" type="primary">SNX29</name>
</gene>
<evidence type="ECO:0000256" key="1">
    <source>
        <dbReference type="SAM" id="Coils"/>
    </source>
</evidence>
<evidence type="ECO:0000259" key="4">
    <source>
        <dbReference type="PROSITE" id="PS50826"/>
    </source>
</evidence>
<feature type="compositionally biased region" description="Polar residues" evidence="2">
    <location>
        <begin position="354"/>
        <end position="363"/>
    </location>
</feature>
<feature type="region of interest" description="Disordered" evidence="2">
    <location>
        <begin position="803"/>
        <end position="841"/>
    </location>
</feature>
<dbReference type="InParanoid" id="A0A3Q1HZL4"/>
<dbReference type="AlphaFoldDB" id="A0A3Q1HZL4"/>
<dbReference type="GeneTree" id="ENSGT00730000110975"/>
<reference evidence="5" key="2">
    <citation type="submission" date="2025-08" db="UniProtKB">
        <authorList>
            <consortium name="Ensembl"/>
        </authorList>
    </citation>
    <scope>IDENTIFICATION</scope>
</reference>
<feature type="compositionally biased region" description="Basic and acidic residues" evidence="2">
    <location>
        <begin position="298"/>
        <end position="308"/>
    </location>
</feature>
<dbReference type="PANTHER" id="PTHR47194:SF3">
    <property type="entry name" value="SORTING NEXIN 29"/>
    <property type="match status" value="1"/>
</dbReference>
<reference evidence="5" key="1">
    <citation type="submission" date="2021-04" db="EMBL/GenBank/DDBJ databases">
        <authorList>
            <consortium name="Wellcome Sanger Institute Data Sharing"/>
        </authorList>
    </citation>
    <scope>NUCLEOTIDE SEQUENCE [LARGE SCALE GENOMIC DNA]</scope>
</reference>
<dbReference type="SMART" id="SM00312">
    <property type="entry name" value="PX"/>
    <property type="match status" value="1"/>
</dbReference>
<evidence type="ECO:0000313" key="6">
    <source>
        <dbReference type="Proteomes" id="UP000265040"/>
    </source>
</evidence>
<dbReference type="InterPro" id="IPR037916">
    <property type="entry name" value="SNX29_PX"/>
</dbReference>
<dbReference type="Pfam" id="PF00787">
    <property type="entry name" value="PX"/>
    <property type="match status" value="1"/>
</dbReference>
<feature type="region of interest" description="Disordered" evidence="2">
    <location>
        <begin position="342"/>
        <end position="397"/>
    </location>
</feature>
<dbReference type="GeneID" id="113156293"/>
<dbReference type="CDD" id="cd07277">
    <property type="entry name" value="PX_RUN"/>
    <property type="match status" value="1"/>
</dbReference>
<dbReference type="InterPro" id="IPR001683">
    <property type="entry name" value="PX_dom"/>
</dbReference>
<dbReference type="CDD" id="cd17689">
    <property type="entry name" value="RUN_SNX29"/>
    <property type="match status" value="1"/>
</dbReference>
<dbReference type="RefSeq" id="XP_026207130.1">
    <property type="nucleotide sequence ID" value="XM_026351345.1"/>
</dbReference>
<accession>A0A3Q1HZL4</accession>
<evidence type="ECO:0008006" key="7">
    <source>
        <dbReference type="Google" id="ProtNLM"/>
    </source>
</evidence>
<dbReference type="InterPro" id="IPR004012">
    <property type="entry name" value="Run_dom"/>
</dbReference>
<dbReference type="Pfam" id="PF02759">
    <property type="entry name" value="RUN"/>
    <property type="match status" value="1"/>
</dbReference>
<dbReference type="FunCoup" id="A0A3Q1HZL4">
    <property type="interactions" value="1019"/>
</dbReference>
<dbReference type="Ensembl" id="ENSATET00000013487.3">
    <property type="protein sequence ID" value="ENSATEP00000013270.1"/>
    <property type="gene ID" value="ENSATEG00000009282.3"/>
</dbReference>
<keyword evidence="1" id="KW-0175">Coiled coil</keyword>
<dbReference type="STRING" id="64144.ENSATEP00000013270"/>
<dbReference type="OMA" id="TIPHVKL"/>
<name>A0A3Q1HZL4_ANATE</name>
<sequence length="841" mass="93765">MSVLPVTMNGTQQSDTKRQHLLERLLDAVKQCQIRFGGRKEIATDSDSRVICLCAQFEAVLQHGLRKTRGLALTAAALKQAAGFSSKTEAELTFWFYVKDHLNRHELQRFYSLGHISSELGRGRAWLRCALNEHSLERYLHTLLADRPRLGIYYEDWAFILDEERASMLPTMAAGLNSILFAINIDNSDLNGAVTRGGGSSVSHLLKESTQGIGSLWKESTQGVTSLLREIGTATAVVPGFTPRVDGASDPLPVLPRSTSADSGLKKERRRKKKITNIISFDDDLNGGAEDEEEGEEDSHKGTMRKSDTAPAQSSVEEGIDPLEPAFSHSPAQNGLVEPEVMSWVGSPHPSRTAPITSPSLPDSKNIDNEEEEEEEEVYKPRAQSQEEERTSSDQVVVGSLSSVSTWSPLQVMTDHRSSDILIPLNTEDPQPVSSVEDSAAFPAQCESAGPVGNCGSSRSELTFNMESSPPMQCAPLSNVLPTSGLPESMTVVELRQAIVAMMNRKDELEEQNTSLRSLLDGEMEHSAGLRQETDLLKKKLAELEERHTAKVQALARENEVLKVQLKKYVGAVQMLKREGSQGNDALSVLRSNEEQAPVSQNKFMGDVEELAASYERKLIEVAEMHGELIEFNERLYRSLMAKDHLIVQMRQELIDLRGPVPGDLSQTSDDPSLSDFETAHRALINVWIPSVFLQGRAANAYHVYQVYIRILDNEWNVYRRYTEFRELHNHLRTQFPQVDAFNFPPKKAIGNKDAKFVEERRKQLQGYLRMVMNKLIQSLPEFTARPTKATLLSLLPFCQDTPHANDGGAKTPRSKTSSRFPRLGRSRNQEARPEPQSGDL</sequence>
<dbReference type="SUPFAM" id="SSF64268">
    <property type="entry name" value="PX domain"/>
    <property type="match status" value="1"/>
</dbReference>
<protein>
    <recommendedName>
        <fullName evidence="7">Sorting nexin 29</fullName>
    </recommendedName>
</protein>
<feature type="region of interest" description="Disordered" evidence="2">
    <location>
        <begin position="282"/>
        <end position="316"/>
    </location>
</feature>
<feature type="coiled-coil region" evidence="1">
    <location>
        <begin position="492"/>
        <end position="547"/>
    </location>
</feature>
<organism evidence="5 6">
    <name type="scientific">Anabas testudineus</name>
    <name type="common">Climbing perch</name>
    <name type="synonym">Anthias testudineus</name>
    <dbReference type="NCBI Taxonomy" id="64144"/>
    <lineage>
        <taxon>Eukaryota</taxon>
        <taxon>Metazoa</taxon>
        <taxon>Chordata</taxon>
        <taxon>Craniata</taxon>
        <taxon>Vertebrata</taxon>
        <taxon>Euteleostomi</taxon>
        <taxon>Actinopterygii</taxon>
        <taxon>Neopterygii</taxon>
        <taxon>Teleostei</taxon>
        <taxon>Neoteleostei</taxon>
        <taxon>Acanthomorphata</taxon>
        <taxon>Anabantaria</taxon>
        <taxon>Anabantiformes</taxon>
        <taxon>Anabantoidei</taxon>
        <taxon>Anabantidae</taxon>
        <taxon>Anabas</taxon>
    </lineage>
</organism>
<feature type="region of interest" description="Disordered" evidence="2">
    <location>
        <begin position="242"/>
        <end position="269"/>
    </location>
</feature>
<dbReference type="GO" id="GO:0035091">
    <property type="term" value="F:phosphatidylinositol binding"/>
    <property type="evidence" value="ECO:0007669"/>
    <property type="project" value="InterPro"/>
</dbReference>
<dbReference type="InterPro" id="IPR047329">
    <property type="entry name" value="RUN_SNX29"/>
</dbReference>
<feature type="domain" description="RUN" evidence="4">
    <location>
        <begin position="44"/>
        <end position="188"/>
    </location>
</feature>
<dbReference type="InterPro" id="IPR037213">
    <property type="entry name" value="Run_dom_sf"/>
</dbReference>
<dbReference type="Proteomes" id="UP000265040">
    <property type="component" value="Chromosome 19"/>
</dbReference>
<dbReference type="PANTHER" id="PTHR47194">
    <property type="entry name" value="SORTING NEXIN-29-RELATED"/>
    <property type="match status" value="1"/>
</dbReference>
<evidence type="ECO:0000259" key="3">
    <source>
        <dbReference type="PROSITE" id="PS50195"/>
    </source>
</evidence>
<proteinExistence type="predicted"/>
<evidence type="ECO:0000256" key="2">
    <source>
        <dbReference type="SAM" id="MobiDB-lite"/>
    </source>
</evidence>
<evidence type="ECO:0000313" key="5">
    <source>
        <dbReference type="Ensembl" id="ENSATEP00000013270.1"/>
    </source>
</evidence>
<dbReference type="Gene3D" id="3.30.1520.10">
    <property type="entry name" value="Phox-like domain"/>
    <property type="match status" value="1"/>
</dbReference>
<dbReference type="PROSITE" id="PS50826">
    <property type="entry name" value="RUN"/>
    <property type="match status" value="1"/>
</dbReference>
<feature type="domain" description="PX" evidence="3">
    <location>
        <begin position="683"/>
        <end position="802"/>
    </location>
</feature>
<feature type="compositionally biased region" description="Acidic residues" evidence="2">
    <location>
        <begin position="282"/>
        <end position="297"/>
    </location>
</feature>
<dbReference type="InterPro" id="IPR036871">
    <property type="entry name" value="PX_dom_sf"/>
</dbReference>
<dbReference type="SMART" id="SM00593">
    <property type="entry name" value="RUN"/>
    <property type="match status" value="1"/>
</dbReference>
<reference evidence="5" key="3">
    <citation type="submission" date="2025-09" db="UniProtKB">
        <authorList>
            <consortium name="Ensembl"/>
        </authorList>
    </citation>
    <scope>IDENTIFICATION</scope>
</reference>
<keyword evidence="6" id="KW-1185">Reference proteome</keyword>